<gene>
    <name evidence="3" type="ORF">EDB92DRAFT_1950454</name>
</gene>
<reference evidence="3" key="1">
    <citation type="submission" date="2022-01" db="EMBL/GenBank/DDBJ databases">
        <title>Comparative genomics reveals a dynamic genome evolution in the ectomycorrhizal milk-cap (Lactarius) mushrooms.</title>
        <authorList>
            <consortium name="DOE Joint Genome Institute"/>
            <person name="Lebreton A."/>
            <person name="Tang N."/>
            <person name="Kuo A."/>
            <person name="LaButti K."/>
            <person name="Drula E."/>
            <person name="Barry K."/>
            <person name="Clum A."/>
            <person name="Lipzen A."/>
            <person name="Mousain D."/>
            <person name="Ng V."/>
            <person name="Wang R."/>
            <person name="Wang X."/>
            <person name="Dai Y."/>
            <person name="Henrissat B."/>
            <person name="Grigoriev I.V."/>
            <person name="Guerin-Laguette A."/>
            <person name="Yu F."/>
            <person name="Martin F.M."/>
        </authorList>
    </citation>
    <scope>NUCLEOTIDE SEQUENCE</scope>
    <source>
        <strain evidence="3">QP</strain>
    </source>
</reference>
<keyword evidence="2" id="KW-0472">Membrane</keyword>
<evidence type="ECO:0000313" key="3">
    <source>
        <dbReference type="EMBL" id="KAH8984820.1"/>
    </source>
</evidence>
<feature type="transmembrane region" description="Helical" evidence="2">
    <location>
        <begin position="200"/>
        <end position="221"/>
    </location>
</feature>
<evidence type="ECO:0008006" key="5">
    <source>
        <dbReference type="Google" id="ProtNLM"/>
    </source>
</evidence>
<proteinExistence type="predicted"/>
<feature type="compositionally biased region" description="Pro residues" evidence="1">
    <location>
        <begin position="283"/>
        <end position="292"/>
    </location>
</feature>
<evidence type="ECO:0000256" key="2">
    <source>
        <dbReference type="SAM" id="Phobius"/>
    </source>
</evidence>
<comment type="caution">
    <text evidence="3">The sequence shown here is derived from an EMBL/GenBank/DDBJ whole genome shotgun (WGS) entry which is preliminary data.</text>
</comment>
<dbReference type="AlphaFoldDB" id="A0AAD4L9R2"/>
<accession>A0AAD4L9R2</accession>
<feature type="region of interest" description="Disordered" evidence="1">
    <location>
        <begin position="304"/>
        <end position="323"/>
    </location>
</feature>
<feature type="region of interest" description="Disordered" evidence="1">
    <location>
        <begin position="276"/>
        <end position="298"/>
    </location>
</feature>
<organism evidence="3 4">
    <name type="scientific">Lactarius akahatsu</name>
    <dbReference type="NCBI Taxonomy" id="416441"/>
    <lineage>
        <taxon>Eukaryota</taxon>
        <taxon>Fungi</taxon>
        <taxon>Dikarya</taxon>
        <taxon>Basidiomycota</taxon>
        <taxon>Agaricomycotina</taxon>
        <taxon>Agaricomycetes</taxon>
        <taxon>Russulales</taxon>
        <taxon>Russulaceae</taxon>
        <taxon>Lactarius</taxon>
    </lineage>
</organism>
<keyword evidence="4" id="KW-1185">Reference proteome</keyword>
<sequence length="323" mass="35861">MSEAVLSKDFITVVKMLHFIDGIKVWYFVSNLDFDWKILTSRPAMKWPSLVYLASRFISIACVVSFLVGLNVTSGINCQAWISTAFALPLIELELCMVLIVIRVIAIWKCSITSISLTITALSVHSGVALYLLIGIRSFLDRGPNYKGCVVSAPRPRLIMMSVASIVVYAFLLVAMLVGLLRYRRARSFRLWHMLQRQGWIWFALAVVAELPTLILVLWNINPSINLLLQVPRVVIASIGTTTMFRVLSRFKPNDRGELVNIVRLRADSNYVSSEGTPASLPLSPPLSPPPSAGGQVKISVHTTSTSTAFSDPEIAQKQELEL</sequence>
<keyword evidence="2" id="KW-0812">Transmembrane</keyword>
<evidence type="ECO:0000313" key="4">
    <source>
        <dbReference type="Proteomes" id="UP001201163"/>
    </source>
</evidence>
<dbReference type="Proteomes" id="UP001201163">
    <property type="component" value="Unassembled WGS sequence"/>
</dbReference>
<evidence type="ECO:0000256" key="1">
    <source>
        <dbReference type="SAM" id="MobiDB-lite"/>
    </source>
</evidence>
<dbReference type="EMBL" id="JAKELL010000071">
    <property type="protein sequence ID" value="KAH8984820.1"/>
    <property type="molecule type" value="Genomic_DNA"/>
</dbReference>
<keyword evidence="2" id="KW-1133">Transmembrane helix</keyword>
<feature type="transmembrane region" description="Helical" evidence="2">
    <location>
        <begin position="50"/>
        <end position="68"/>
    </location>
</feature>
<feature type="transmembrane region" description="Helical" evidence="2">
    <location>
        <begin position="159"/>
        <end position="180"/>
    </location>
</feature>
<feature type="transmembrane region" description="Helical" evidence="2">
    <location>
        <begin position="117"/>
        <end position="139"/>
    </location>
</feature>
<feature type="transmembrane region" description="Helical" evidence="2">
    <location>
        <begin position="80"/>
        <end position="105"/>
    </location>
</feature>
<name>A0AAD4L9R2_9AGAM</name>
<protein>
    <recommendedName>
        <fullName evidence="5">Transmembrane protein</fullName>
    </recommendedName>
</protein>